<name>A0A6G0VKE5_APHCR</name>
<evidence type="ECO:0000259" key="1">
    <source>
        <dbReference type="Pfam" id="PF20700"/>
    </source>
</evidence>
<sequence length="153" mass="16984">MPCMSNPTYRKLHEEVGEKMPGIGWNATEEAAKEEAKIALENGDVSKDGIPMISVVVDGAWSKRSHRSNYNVLSGVACIVGYKTKKVLFSYFCSKNKDNEVNLVPELQKYGVWNDLIVPVNLVAYHSNSLIFHVNNNSVETYNSVVAKYVGGK</sequence>
<dbReference type="Pfam" id="PF20700">
    <property type="entry name" value="Mutator"/>
    <property type="match status" value="1"/>
</dbReference>
<proteinExistence type="predicted"/>
<protein>
    <recommendedName>
        <fullName evidence="1">Mutator-like transposase domain-containing protein</fullName>
    </recommendedName>
</protein>
<evidence type="ECO:0000313" key="2">
    <source>
        <dbReference type="EMBL" id="KAF0692840.1"/>
    </source>
</evidence>
<comment type="caution">
    <text evidence="2">The sequence shown here is derived from an EMBL/GenBank/DDBJ whole genome shotgun (WGS) entry which is preliminary data.</text>
</comment>
<dbReference type="Proteomes" id="UP000478052">
    <property type="component" value="Unassembled WGS sequence"/>
</dbReference>
<accession>A0A6G0VKE5</accession>
<dbReference type="InterPro" id="IPR049012">
    <property type="entry name" value="Mutator_transp_dom"/>
</dbReference>
<reference evidence="2 3" key="1">
    <citation type="submission" date="2019-08" db="EMBL/GenBank/DDBJ databases">
        <title>Whole genome of Aphis craccivora.</title>
        <authorList>
            <person name="Voronova N.V."/>
            <person name="Shulinski R.S."/>
            <person name="Bandarenka Y.V."/>
            <person name="Zhorov D.G."/>
            <person name="Warner D."/>
        </authorList>
    </citation>
    <scope>NUCLEOTIDE SEQUENCE [LARGE SCALE GENOMIC DNA]</scope>
    <source>
        <strain evidence="2">180601</strain>
        <tissue evidence="2">Whole Body</tissue>
    </source>
</reference>
<organism evidence="2 3">
    <name type="scientific">Aphis craccivora</name>
    <name type="common">Cowpea aphid</name>
    <dbReference type="NCBI Taxonomy" id="307492"/>
    <lineage>
        <taxon>Eukaryota</taxon>
        <taxon>Metazoa</taxon>
        <taxon>Ecdysozoa</taxon>
        <taxon>Arthropoda</taxon>
        <taxon>Hexapoda</taxon>
        <taxon>Insecta</taxon>
        <taxon>Pterygota</taxon>
        <taxon>Neoptera</taxon>
        <taxon>Paraneoptera</taxon>
        <taxon>Hemiptera</taxon>
        <taxon>Sternorrhyncha</taxon>
        <taxon>Aphidomorpha</taxon>
        <taxon>Aphidoidea</taxon>
        <taxon>Aphididae</taxon>
        <taxon>Aphidini</taxon>
        <taxon>Aphis</taxon>
        <taxon>Aphis</taxon>
    </lineage>
</organism>
<feature type="non-terminal residue" evidence="2">
    <location>
        <position position="153"/>
    </location>
</feature>
<dbReference type="OrthoDB" id="6431392at2759"/>
<dbReference type="EMBL" id="VUJU01015629">
    <property type="protein sequence ID" value="KAF0692840.1"/>
    <property type="molecule type" value="Genomic_DNA"/>
</dbReference>
<evidence type="ECO:0000313" key="3">
    <source>
        <dbReference type="Proteomes" id="UP000478052"/>
    </source>
</evidence>
<gene>
    <name evidence="2" type="ORF">FWK35_00037178</name>
</gene>
<dbReference type="AlphaFoldDB" id="A0A6G0VKE5"/>
<keyword evidence="3" id="KW-1185">Reference proteome</keyword>
<feature type="domain" description="Mutator-like transposase" evidence="1">
    <location>
        <begin position="1"/>
        <end position="95"/>
    </location>
</feature>